<name>A0ABQ5B320_9ASTR</name>
<evidence type="ECO:0000313" key="4">
    <source>
        <dbReference type="Proteomes" id="UP001151760"/>
    </source>
</evidence>
<dbReference type="InterPro" id="IPR003323">
    <property type="entry name" value="OTU_dom"/>
</dbReference>
<evidence type="ECO:0000256" key="1">
    <source>
        <dbReference type="SAM" id="MobiDB-lite"/>
    </source>
</evidence>
<dbReference type="CDD" id="cd22744">
    <property type="entry name" value="OTU"/>
    <property type="match status" value="1"/>
</dbReference>
<keyword evidence="4" id="KW-1185">Reference proteome</keyword>
<organism evidence="3 4">
    <name type="scientific">Tanacetum coccineum</name>
    <dbReference type="NCBI Taxonomy" id="301880"/>
    <lineage>
        <taxon>Eukaryota</taxon>
        <taxon>Viridiplantae</taxon>
        <taxon>Streptophyta</taxon>
        <taxon>Embryophyta</taxon>
        <taxon>Tracheophyta</taxon>
        <taxon>Spermatophyta</taxon>
        <taxon>Magnoliopsida</taxon>
        <taxon>eudicotyledons</taxon>
        <taxon>Gunneridae</taxon>
        <taxon>Pentapetalae</taxon>
        <taxon>asterids</taxon>
        <taxon>campanulids</taxon>
        <taxon>Asterales</taxon>
        <taxon>Asteraceae</taxon>
        <taxon>Asteroideae</taxon>
        <taxon>Anthemideae</taxon>
        <taxon>Anthemidinae</taxon>
        <taxon>Tanacetum</taxon>
    </lineage>
</organism>
<comment type="caution">
    <text evidence="3">The sequence shown here is derived from an EMBL/GenBank/DDBJ whole genome shotgun (WGS) entry which is preliminary data.</text>
</comment>
<feature type="region of interest" description="Disordered" evidence="1">
    <location>
        <begin position="62"/>
        <end position="88"/>
    </location>
</feature>
<dbReference type="Proteomes" id="UP001151760">
    <property type="component" value="Unassembled WGS sequence"/>
</dbReference>
<proteinExistence type="predicted"/>
<protein>
    <submittedName>
        <fullName evidence="3">FAR-RED impaired response 1-like protein</fullName>
    </submittedName>
</protein>
<reference evidence="3" key="1">
    <citation type="journal article" date="2022" name="Int. J. Mol. Sci.">
        <title>Draft Genome of Tanacetum Coccineum: Genomic Comparison of Closely Related Tanacetum-Family Plants.</title>
        <authorList>
            <person name="Yamashiro T."/>
            <person name="Shiraishi A."/>
            <person name="Nakayama K."/>
            <person name="Satake H."/>
        </authorList>
    </citation>
    <scope>NUCLEOTIDE SEQUENCE</scope>
</reference>
<evidence type="ECO:0000313" key="3">
    <source>
        <dbReference type="EMBL" id="GJT08873.1"/>
    </source>
</evidence>
<gene>
    <name evidence="3" type="ORF">Tco_0843335</name>
</gene>
<feature type="domain" description="OTU" evidence="2">
    <location>
        <begin position="107"/>
        <end position="172"/>
    </location>
</feature>
<dbReference type="EMBL" id="BQNB010012864">
    <property type="protein sequence ID" value="GJT08873.1"/>
    <property type="molecule type" value="Genomic_DNA"/>
</dbReference>
<evidence type="ECO:0000259" key="2">
    <source>
        <dbReference type="PROSITE" id="PS50802"/>
    </source>
</evidence>
<accession>A0ABQ5B320</accession>
<sequence length="172" mass="19787">MVDSQPVPPDVVDAFWKKLNFSPCISLGDNLDCVAELEKLNAEFNKQFGLPSTTWVRDPIAQKTTRGSPSCRKTHVEPPKPNNSSLTKQARHAYIDQFPRMFHAFIDRVQDVKADGNCGFRATVIWLRLHEDEWPTVPYRLLQELDMHRQHKVIDDVTFDGMSFKDSFGTIR</sequence>
<dbReference type="PROSITE" id="PS50802">
    <property type="entry name" value="OTU"/>
    <property type="match status" value="1"/>
</dbReference>
<reference evidence="3" key="2">
    <citation type="submission" date="2022-01" db="EMBL/GenBank/DDBJ databases">
        <authorList>
            <person name="Yamashiro T."/>
            <person name="Shiraishi A."/>
            <person name="Satake H."/>
            <person name="Nakayama K."/>
        </authorList>
    </citation>
    <scope>NUCLEOTIDE SEQUENCE</scope>
</reference>
<feature type="non-terminal residue" evidence="3">
    <location>
        <position position="172"/>
    </location>
</feature>